<dbReference type="GO" id="GO:0030163">
    <property type="term" value="P:protein catabolic process"/>
    <property type="evidence" value="ECO:0007669"/>
    <property type="project" value="InterPro"/>
</dbReference>
<evidence type="ECO:0000259" key="2">
    <source>
        <dbReference type="Pfam" id="PF02617"/>
    </source>
</evidence>
<dbReference type="Gene3D" id="3.30.1390.10">
    <property type="match status" value="1"/>
</dbReference>
<dbReference type="Proteomes" id="UP000644507">
    <property type="component" value="Unassembled WGS sequence"/>
</dbReference>
<comment type="caution">
    <text evidence="3">The sequence shown here is derived from an EMBL/GenBank/DDBJ whole genome shotgun (WGS) entry which is preliminary data.</text>
</comment>
<dbReference type="RefSeq" id="WP_189569836.1">
    <property type="nucleotide sequence ID" value="NZ_BMXI01000008.1"/>
</dbReference>
<evidence type="ECO:0000313" key="4">
    <source>
        <dbReference type="Proteomes" id="UP000644507"/>
    </source>
</evidence>
<dbReference type="PANTHER" id="PTHR33473">
    <property type="entry name" value="ATP-DEPENDENT CLP PROTEASE ADAPTER PROTEIN CLPS1, CHLOROPLASTIC"/>
    <property type="match status" value="1"/>
</dbReference>
<dbReference type="SUPFAM" id="SSF54736">
    <property type="entry name" value="ClpS-like"/>
    <property type="match status" value="1"/>
</dbReference>
<keyword evidence="3" id="KW-0378">Hydrolase</keyword>
<dbReference type="InterPro" id="IPR003769">
    <property type="entry name" value="ClpS_core"/>
</dbReference>
<reference evidence="3" key="1">
    <citation type="journal article" date="2014" name="Int. J. Syst. Evol. Microbiol.">
        <title>Complete genome sequence of Corynebacterium casei LMG S-19264T (=DSM 44701T), isolated from a smear-ripened cheese.</title>
        <authorList>
            <consortium name="US DOE Joint Genome Institute (JGI-PGF)"/>
            <person name="Walter F."/>
            <person name="Albersmeier A."/>
            <person name="Kalinowski J."/>
            <person name="Ruckert C."/>
        </authorList>
    </citation>
    <scope>NUCLEOTIDE SEQUENCE</scope>
    <source>
        <strain evidence="3">KCTC 12988</strain>
    </source>
</reference>
<organism evidence="3 4">
    <name type="scientific">Roseibacillus persicicus</name>
    <dbReference type="NCBI Taxonomy" id="454148"/>
    <lineage>
        <taxon>Bacteria</taxon>
        <taxon>Pseudomonadati</taxon>
        <taxon>Verrucomicrobiota</taxon>
        <taxon>Verrucomicrobiia</taxon>
        <taxon>Verrucomicrobiales</taxon>
        <taxon>Verrucomicrobiaceae</taxon>
        <taxon>Roseibacillus</taxon>
    </lineage>
</organism>
<keyword evidence="3" id="KW-0645">Protease</keyword>
<reference evidence="3" key="2">
    <citation type="submission" date="2020-09" db="EMBL/GenBank/DDBJ databases">
        <authorList>
            <person name="Sun Q."/>
            <person name="Kim S."/>
        </authorList>
    </citation>
    <scope>NUCLEOTIDE SEQUENCE</scope>
    <source>
        <strain evidence="3">KCTC 12988</strain>
    </source>
</reference>
<dbReference type="InterPro" id="IPR022935">
    <property type="entry name" value="ClpS"/>
</dbReference>
<gene>
    <name evidence="1 3" type="primary">clpS</name>
    <name evidence="3" type="ORF">GCM10007100_20280</name>
</gene>
<dbReference type="Pfam" id="PF02617">
    <property type="entry name" value="ClpS"/>
    <property type="match status" value="1"/>
</dbReference>
<dbReference type="NCBIfam" id="NF000668">
    <property type="entry name" value="PRK00033.1-1"/>
    <property type="match status" value="1"/>
</dbReference>
<comment type="subunit">
    <text evidence="1">Binds to the N-terminal domain of the chaperone ClpA.</text>
</comment>
<comment type="similarity">
    <text evidence="1">Belongs to the ClpS family.</text>
</comment>
<proteinExistence type="inferred from homology"/>
<comment type="function">
    <text evidence="1">Involved in the modulation of the specificity of the ClpAP-mediated ATP-dependent protein degradation.</text>
</comment>
<dbReference type="GO" id="GO:0006508">
    <property type="term" value="P:proteolysis"/>
    <property type="evidence" value="ECO:0007669"/>
    <property type="project" value="UniProtKB-UniRule"/>
</dbReference>
<dbReference type="EMBL" id="BMXI01000008">
    <property type="protein sequence ID" value="GHC53929.1"/>
    <property type="molecule type" value="Genomic_DNA"/>
</dbReference>
<feature type="domain" description="Adaptor protein ClpS core" evidence="2">
    <location>
        <begin position="23"/>
        <end position="89"/>
    </location>
</feature>
<protein>
    <recommendedName>
        <fullName evidence="1">ATP-dependent Clp protease adapter protein ClpS</fullName>
    </recommendedName>
</protein>
<dbReference type="AlphaFoldDB" id="A0A918WI82"/>
<dbReference type="PANTHER" id="PTHR33473:SF19">
    <property type="entry name" value="ATP-DEPENDENT CLP PROTEASE ADAPTER PROTEIN CLPS"/>
    <property type="match status" value="1"/>
</dbReference>
<keyword evidence="4" id="KW-1185">Reference proteome</keyword>
<name>A0A918WI82_9BACT</name>
<dbReference type="GO" id="GO:0008233">
    <property type="term" value="F:peptidase activity"/>
    <property type="evidence" value="ECO:0007669"/>
    <property type="project" value="UniProtKB-KW"/>
</dbReference>
<accession>A0A918WI82</accession>
<sequence>MKAVTTDKPRTKSKTKSREKLAQPWKVVVYDDPVNLMEYVTRVFQKVFGYSREKAEMLMRQVHDAKRSVVWTGNREKAELYVQQLHGFQLHAGLEKDE</sequence>
<evidence type="ECO:0000313" key="3">
    <source>
        <dbReference type="EMBL" id="GHC53929.1"/>
    </source>
</evidence>
<dbReference type="HAMAP" id="MF_00302">
    <property type="entry name" value="ClpS"/>
    <property type="match status" value="1"/>
</dbReference>
<dbReference type="InterPro" id="IPR014719">
    <property type="entry name" value="Ribosomal_bL12_C/ClpS-like"/>
</dbReference>
<evidence type="ECO:0000256" key="1">
    <source>
        <dbReference type="HAMAP-Rule" id="MF_00302"/>
    </source>
</evidence>